<dbReference type="PANTHER" id="PTHR35701:SF1">
    <property type="entry name" value="OS11G0148400 PROTEIN"/>
    <property type="match status" value="1"/>
</dbReference>
<dbReference type="PANTHER" id="PTHR35701">
    <property type="entry name" value="OS11G0148400 PROTEIN"/>
    <property type="match status" value="1"/>
</dbReference>
<feature type="domain" description="Synergin gamma C-terminal" evidence="2">
    <location>
        <begin position="605"/>
        <end position="792"/>
    </location>
</feature>
<dbReference type="EMBL" id="HG996472">
    <property type="protein sequence ID" value="CAG1830171.1"/>
    <property type="molecule type" value="Genomic_DNA"/>
</dbReference>
<dbReference type="Pfam" id="PF25999">
    <property type="entry name" value="SYNRG_C"/>
    <property type="match status" value="1"/>
</dbReference>
<gene>
    <name evidence="3" type="ORF">GSMUA_334250.1</name>
</gene>
<dbReference type="InterPro" id="IPR059024">
    <property type="entry name" value="SYNRG_C"/>
</dbReference>
<evidence type="ECO:0000256" key="1">
    <source>
        <dbReference type="SAM" id="MobiDB-lite"/>
    </source>
</evidence>
<feature type="region of interest" description="Disordered" evidence="1">
    <location>
        <begin position="32"/>
        <end position="57"/>
    </location>
</feature>
<protein>
    <submittedName>
        <fullName evidence="3">(wild Malaysian banana) hypothetical protein</fullName>
    </submittedName>
</protein>
<name>A0A8D6ZI36_MUSAM</name>
<proteinExistence type="predicted"/>
<evidence type="ECO:0000259" key="2">
    <source>
        <dbReference type="Pfam" id="PF25999"/>
    </source>
</evidence>
<feature type="region of interest" description="Disordered" evidence="1">
    <location>
        <begin position="163"/>
        <end position="207"/>
    </location>
</feature>
<organism evidence="3">
    <name type="scientific">Musa acuminata subsp. malaccensis</name>
    <name type="common">Wild banana</name>
    <name type="synonym">Musa malaccensis</name>
    <dbReference type="NCBI Taxonomy" id="214687"/>
    <lineage>
        <taxon>Eukaryota</taxon>
        <taxon>Viridiplantae</taxon>
        <taxon>Streptophyta</taxon>
        <taxon>Embryophyta</taxon>
        <taxon>Tracheophyta</taxon>
        <taxon>Spermatophyta</taxon>
        <taxon>Magnoliopsida</taxon>
        <taxon>Liliopsida</taxon>
        <taxon>Zingiberales</taxon>
        <taxon>Musaceae</taxon>
        <taxon>Musa</taxon>
    </lineage>
</organism>
<evidence type="ECO:0000313" key="3">
    <source>
        <dbReference type="EMBL" id="CAG1830171.1"/>
    </source>
</evidence>
<reference evidence="3" key="1">
    <citation type="submission" date="2021-03" db="EMBL/GenBank/DDBJ databases">
        <authorList>
            <consortium name="Genoscope - CEA"/>
            <person name="William W."/>
        </authorList>
    </citation>
    <scope>NUCLEOTIDE SEQUENCE</scope>
    <source>
        <strain evidence="3">Doubled-haploid Pahang</strain>
    </source>
</reference>
<sequence>MPGIHVPAAAASIFSPAYSFSFDDDDGFGDFKFASSVQPFPSHPPPPPTQQQQQDDYDWGDFVVSPIGSHPVESPSPPPLFDAFPPLYAAASDKIAGVKQWEKPSGALPLSIFGEEEVDEPEPLHPPVLFSASLSSSIPARDRKGPVAAHGELRDLITSLYGQASQPVGGDNDGLCLAEGKEDDSDESSWEYKDASSSSPNSVLKEDGIRNEKSGLQCTETADFREIEVIQIGSGVHWQTNTMKNQNIQDAELNVSGPNNHSDFLHVKKSTGFLPYMDFSLVAFRKKKHGQTTVLLASHEVVLSAISWQKYFSVSYFEYGLGALICGYTSDNHITSLFKNFQVTRSMRESNLDDWPIHSHSSVKEESDVSPYHDKNGYFYEPTFVGSATKDIISGPSAGLSNNILDLFIEVDKEDAIYSEKDATKKGQNSDMVDSVQRDHDLGGTQWKFLKTLELVVSNQDPACEINKYHSTNLSYNTPVDLYHRLKDGSIFLLNCHLDNLEKAYGVASLSGEQIIEMKRKEEIKAVYKKLEEAKGTRNIIRGEHLPVDVYVSQLLKAVEEPNFRAFEQEYHLSERILSAGKEASAAIELLEHTTSVLHILALASREEQRAYIDVWSNMAVACVQELQHGAKVLKESVQAQTLMQILFGEAKYFIALGEIYRVTEVLRASMKRYKPWILLNCGSLSKLSTSLDKCAEAWTISGLEESLKNFSNANDAEYAGLAKALLASIKIIRDLDLSHYSFNHDRRICKLSLFSMEELQDMKMGLWCGEYYFVKLANLWANRISCDPPQLPCLHV</sequence>
<dbReference type="AlphaFoldDB" id="A0A8D6ZI36"/>
<accession>A0A8D6ZI36</accession>